<dbReference type="InterPro" id="IPR043519">
    <property type="entry name" value="NT_sf"/>
</dbReference>
<dbReference type="AlphaFoldDB" id="A0A3B0TB38"/>
<organism evidence="1">
    <name type="scientific">hydrothermal vent metagenome</name>
    <dbReference type="NCBI Taxonomy" id="652676"/>
    <lineage>
        <taxon>unclassified sequences</taxon>
        <taxon>metagenomes</taxon>
        <taxon>ecological metagenomes</taxon>
    </lineage>
</organism>
<dbReference type="EMBL" id="UOEP01000051">
    <property type="protein sequence ID" value="VAW15645.1"/>
    <property type="molecule type" value="Genomic_DNA"/>
</dbReference>
<sequence length="183" mass="20969">MIESIITSKTRIKLLLKFFLNNKTQSYLRNLEAEFGENSNAIRVELNRLENAGLLTSALAGNKKMYMANVAHPLYNDIHNIMYKMVGIDQVIERVTSQIGELEAAYLTGSFAQGRNSKIIDLVLVGEYMDRDYINKLVRKVEQLINRKIRTIILSGNELKDYFGDTPILLIWKKDKIENISQA</sequence>
<dbReference type="Gene3D" id="3.30.460.10">
    <property type="entry name" value="Beta Polymerase, domain 2"/>
    <property type="match status" value="1"/>
</dbReference>
<accession>A0A3B0TB38</accession>
<dbReference type="InterPro" id="IPR036390">
    <property type="entry name" value="WH_DNA-bd_sf"/>
</dbReference>
<evidence type="ECO:0008006" key="2">
    <source>
        <dbReference type="Google" id="ProtNLM"/>
    </source>
</evidence>
<dbReference type="SUPFAM" id="SSF46785">
    <property type="entry name" value="Winged helix' DNA-binding domain"/>
    <property type="match status" value="1"/>
</dbReference>
<proteinExistence type="predicted"/>
<protein>
    <recommendedName>
        <fullName evidence="2">HTH arsR-type domain-containing protein</fullName>
    </recommendedName>
</protein>
<name>A0A3B0TB38_9ZZZZ</name>
<reference evidence="1" key="1">
    <citation type="submission" date="2018-06" db="EMBL/GenBank/DDBJ databases">
        <authorList>
            <person name="Zhirakovskaya E."/>
        </authorList>
    </citation>
    <scope>NUCLEOTIDE SEQUENCE</scope>
</reference>
<gene>
    <name evidence="1" type="ORF">MNBD_BACTEROID01-92</name>
</gene>
<evidence type="ECO:0000313" key="1">
    <source>
        <dbReference type="EMBL" id="VAW15645.1"/>
    </source>
</evidence>